<evidence type="ECO:0000313" key="3">
    <source>
        <dbReference type="EMBL" id="KAA0054310.1"/>
    </source>
</evidence>
<evidence type="ECO:0000313" key="6">
    <source>
        <dbReference type="Proteomes" id="UP000321947"/>
    </source>
</evidence>
<evidence type="ECO:0000313" key="4">
    <source>
        <dbReference type="EMBL" id="TYK12347.1"/>
    </source>
</evidence>
<protein>
    <submittedName>
        <fullName evidence="3 4">Nuclease HARBI1</fullName>
    </submittedName>
</protein>
<gene>
    <name evidence="4" type="ORF">E5676_scaffold302G001220</name>
    <name evidence="3" type="ORF">E6C27_scaffold24G00290</name>
</gene>
<evidence type="ECO:0000256" key="1">
    <source>
        <dbReference type="SAM" id="SignalP"/>
    </source>
</evidence>
<sequence>MDSRCFASLCHLLRTTVGLASMEVVDVEEIVAMFLYILVHDVKIRMIQREFIQSGLAADLRILRDVISRPNGLKVPKVDLSRGYYYLCDVGYPNAESFLASDKGERYHLQEWRGGKDLDKGNSTYATTGGDDFDIETSNEWSQWRDELVEEMFNEWEFTSGYGSTIKDLLIDVGSNMPESFNGFPIDDAHDLEIPTMYSQGLDMSSDELMST</sequence>
<comment type="caution">
    <text evidence="3">The sequence shown here is derived from an EMBL/GenBank/DDBJ whole genome shotgun (WGS) entry which is preliminary data.</text>
</comment>
<accession>A0A5A7UGB5</accession>
<dbReference type="AlphaFoldDB" id="A0A5A7UGB5"/>
<dbReference type="EMBL" id="SSTE01008830">
    <property type="protein sequence ID" value="KAA0054310.1"/>
    <property type="molecule type" value="Genomic_DNA"/>
</dbReference>
<dbReference type="InterPro" id="IPR058353">
    <property type="entry name" value="DUF8040"/>
</dbReference>
<dbReference type="Pfam" id="PF26138">
    <property type="entry name" value="DUF8040"/>
    <property type="match status" value="1"/>
</dbReference>
<keyword evidence="1" id="KW-0732">Signal</keyword>
<dbReference type="EMBL" id="SSTD01010133">
    <property type="protein sequence ID" value="TYK12347.1"/>
    <property type="molecule type" value="Genomic_DNA"/>
</dbReference>
<feature type="signal peptide" evidence="1">
    <location>
        <begin position="1"/>
        <end position="20"/>
    </location>
</feature>
<reference evidence="5 6" key="1">
    <citation type="submission" date="2019-08" db="EMBL/GenBank/DDBJ databases">
        <title>Draft genome sequences of two oriental melons (Cucumis melo L. var makuwa).</title>
        <authorList>
            <person name="Kwon S.-Y."/>
        </authorList>
    </citation>
    <scope>NUCLEOTIDE SEQUENCE [LARGE SCALE GENOMIC DNA]</scope>
    <source>
        <strain evidence="6">cv. Chang Bougi</strain>
        <strain evidence="5">cv. SW 3</strain>
        <tissue evidence="3">Leaf</tissue>
    </source>
</reference>
<feature type="chain" id="PRO_5042722246" evidence="1">
    <location>
        <begin position="21"/>
        <end position="212"/>
    </location>
</feature>
<dbReference type="PANTHER" id="PTHR22930">
    <property type="match status" value="1"/>
</dbReference>
<dbReference type="Proteomes" id="UP000321393">
    <property type="component" value="Unassembled WGS sequence"/>
</dbReference>
<dbReference type="Proteomes" id="UP000321947">
    <property type="component" value="Unassembled WGS sequence"/>
</dbReference>
<evidence type="ECO:0000313" key="5">
    <source>
        <dbReference type="Proteomes" id="UP000321393"/>
    </source>
</evidence>
<feature type="domain" description="DUF8040" evidence="2">
    <location>
        <begin position="1"/>
        <end position="55"/>
    </location>
</feature>
<proteinExistence type="predicted"/>
<name>A0A5A7UGB5_CUCMM</name>
<organism evidence="3 5">
    <name type="scientific">Cucumis melo var. makuwa</name>
    <name type="common">Oriental melon</name>
    <dbReference type="NCBI Taxonomy" id="1194695"/>
    <lineage>
        <taxon>Eukaryota</taxon>
        <taxon>Viridiplantae</taxon>
        <taxon>Streptophyta</taxon>
        <taxon>Embryophyta</taxon>
        <taxon>Tracheophyta</taxon>
        <taxon>Spermatophyta</taxon>
        <taxon>Magnoliopsida</taxon>
        <taxon>eudicotyledons</taxon>
        <taxon>Gunneridae</taxon>
        <taxon>Pentapetalae</taxon>
        <taxon>rosids</taxon>
        <taxon>fabids</taxon>
        <taxon>Cucurbitales</taxon>
        <taxon>Cucurbitaceae</taxon>
        <taxon>Benincaseae</taxon>
        <taxon>Cucumis</taxon>
    </lineage>
</organism>
<dbReference type="PANTHER" id="PTHR22930:SF281">
    <property type="entry name" value="NUCLEASE"/>
    <property type="match status" value="1"/>
</dbReference>
<dbReference type="InterPro" id="IPR045249">
    <property type="entry name" value="HARBI1-like"/>
</dbReference>
<evidence type="ECO:0000259" key="2">
    <source>
        <dbReference type="Pfam" id="PF26138"/>
    </source>
</evidence>